<feature type="signal peptide" evidence="5">
    <location>
        <begin position="1"/>
        <end position="39"/>
    </location>
</feature>
<feature type="region of interest" description="Disordered" evidence="4">
    <location>
        <begin position="363"/>
        <end position="384"/>
    </location>
</feature>
<evidence type="ECO:0000256" key="1">
    <source>
        <dbReference type="ARBA" id="ARBA00004613"/>
    </source>
</evidence>
<evidence type="ECO:0000313" key="8">
    <source>
        <dbReference type="Proteomes" id="UP000573327"/>
    </source>
</evidence>
<keyword evidence="3 5" id="KW-0732">Signal</keyword>
<dbReference type="GO" id="GO:0016837">
    <property type="term" value="F:carbon-oxygen lyase activity, acting on polysaccharides"/>
    <property type="evidence" value="ECO:0007669"/>
    <property type="project" value="TreeGrafter"/>
</dbReference>
<feature type="domain" description="Right handed beta helix" evidence="6">
    <location>
        <begin position="136"/>
        <end position="310"/>
    </location>
</feature>
<dbReference type="RefSeq" id="WP_184914377.1">
    <property type="nucleotide sequence ID" value="NZ_JACHJR010000001.1"/>
</dbReference>
<evidence type="ECO:0000256" key="5">
    <source>
        <dbReference type="SAM" id="SignalP"/>
    </source>
</evidence>
<name>A0A7W7WHC2_9ACTN</name>
<dbReference type="InterPro" id="IPR012334">
    <property type="entry name" value="Pectin_lyas_fold"/>
</dbReference>
<dbReference type="PANTHER" id="PTHR40088">
    <property type="entry name" value="PECTATE LYASE (EUROFUNG)"/>
    <property type="match status" value="1"/>
</dbReference>
<evidence type="ECO:0000256" key="2">
    <source>
        <dbReference type="ARBA" id="ARBA00022525"/>
    </source>
</evidence>
<keyword evidence="8" id="KW-1185">Reference proteome</keyword>
<proteinExistence type="predicted"/>
<comment type="caution">
    <text evidence="7">The sequence shown here is derived from an EMBL/GenBank/DDBJ whole genome shotgun (WGS) entry which is preliminary data.</text>
</comment>
<dbReference type="Gene3D" id="2.160.20.10">
    <property type="entry name" value="Single-stranded right-handed beta-helix, Pectin lyase-like"/>
    <property type="match status" value="1"/>
</dbReference>
<evidence type="ECO:0000313" key="7">
    <source>
        <dbReference type="EMBL" id="MBB4946993.1"/>
    </source>
</evidence>
<reference evidence="7 8" key="1">
    <citation type="submission" date="2020-08" db="EMBL/GenBank/DDBJ databases">
        <title>Sequencing the genomes of 1000 actinobacteria strains.</title>
        <authorList>
            <person name="Klenk H.-P."/>
        </authorList>
    </citation>
    <scope>NUCLEOTIDE SEQUENCE [LARGE SCALE GENOMIC DNA]</scope>
    <source>
        <strain evidence="7 8">DSM 44786</strain>
    </source>
</reference>
<dbReference type="GO" id="GO:0005576">
    <property type="term" value="C:extracellular region"/>
    <property type="evidence" value="ECO:0007669"/>
    <property type="project" value="UniProtKB-SubCell"/>
</dbReference>
<accession>A0A7W7WHC2</accession>
<feature type="chain" id="PRO_5031514052" description="Right handed beta helix domain-containing protein" evidence="5">
    <location>
        <begin position="40"/>
        <end position="769"/>
    </location>
</feature>
<dbReference type="InterPro" id="IPR011050">
    <property type="entry name" value="Pectin_lyase_fold/virulence"/>
</dbReference>
<protein>
    <recommendedName>
        <fullName evidence="6">Right handed beta helix domain-containing protein</fullName>
    </recommendedName>
</protein>
<gene>
    <name evidence="7" type="ORF">F4556_002528</name>
</gene>
<keyword evidence="2" id="KW-0964">Secreted</keyword>
<dbReference type="Pfam" id="PF13229">
    <property type="entry name" value="Beta_helix"/>
    <property type="match status" value="1"/>
</dbReference>
<dbReference type="SUPFAM" id="SSF51126">
    <property type="entry name" value="Pectin lyase-like"/>
    <property type="match status" value="1"/>
</dbReference>
<sequence length="769" mass="79086">MRRPPSPSPAQGGIIKTRSAALVAAILLGALAAPVTATAAPAHLYVDNNAGAHCTDAGTGLQSAPYCTVQAAADHVVAGQTVHIAEGHYPEQVTLTRSGTAEAPITFLGGEDRLSPDWSFATLGGTHDNDTPHAMVITGASHLVLNGLNFQGSSGESLLIDGASDVTITRSTAERSRPRTRAILLTNASEQITFARSLLGSLVLNGGTRNTTVTGSEINSLEAYESPGTVVVNTNVNSSCNEGISLTGDSRGATIKNTVIDTGDHWSNEACSPFAPTTGIRVVQNSTYGTTIDYNVIKPVNGAGTAYYWGEERYLTQLALTDGTGQGAHDFVADPAIGGSWSGPQLSPVVDSADETALGILPVDRGGRPAGDDPVIPNTGTGSGFRDRGAWEFADFGSLYTPTGPTRILDTREGIGGPTATVKPGTSIDLQVAGVAGVPAQGVTAVTLNVTVDRTTSGGYLTVYPHGQSRPSSSNLNWTAGTTIPNLVTVPVIDGKVSFYSGSGGPIDVIADLAGYYSSKGSVFTPAGPTRMLDTREGVGGPTAPVKPGTSVDLQVAGVAGVPAKGVTAVTLNVTVDRTAGGGYLTVFPHGNDRPTASNLNWTAGTTIPNLVTVPVIDGKISFYSGSGGQIDVIADLAGYYSAEGYTTYRPTGPWRLRDTRQTTETESGPIPAGAVPPGGEITVDLGSFPAPRGVTLNVTVTAPTAGGYLTVYPSGATRPLASNLNWVAGQTIANQVVVPVLEDHKVRFYNGSAGTVHLVVDAFGYQSW</sequence>
<evidence type="ECO:0000256" key="4">
    <source>
        <dbReference type="SAM" id="MobiDB-lite"/>
    </source>
</evidence>
<dbReference type="InterPro" id="IPR039448">
    <property type="entry name" value="Beta_helix"/>
</dbReference>
<comment type="subcellular location">
    <subcellularLocation>
        <location evidence="1">Secreted</location>
    </subcellularLocation>
</comment>
<evidence type="ECO:0000256" key="3">
    <source>
        <dbReference type="ARBA" id="ARBA00022729"/>
    </source>
</evidence>
<organism evidence="7 8">
    <name type="scientific">Kitasatospora gansuensis</name>
    <dbReference type="NCBI Taxonomy" id="258050"/>
    <lineage>
        <taxon>Bacteria</taxon>
        <taxon>Bacillati</taxon>
        <taxon>Actinomycetota</taxon>
        <taxon>Actinomycetes</taxon>
        <taxon>Kitasatosporales</taxon>
        <taxon>Streptomycetaceae</taxon>
        <taxon>Kitasatospora</taxon>
    </lineage>
</organism>
<dbReference type="Proteomes" id="UP000573327">
    <property type="component" value="Unassembled WGS sequence"/>
</dbReference>
<evidence type="ECO:0000259" key="6">
    <source>
        <dbReference type="Pfam" id="PF13229"/>
    </source>
</evidence>
<dbReference type="PANTHER" id="PTHR40088:SF2">
    <property type="entry name" value="SECRETED SUGAR HYDROLASE"/>
    <property type="match status" value="1"/>
</dbReference>
<dbReference type="InterPro" id="IPR052052">
    <property type="entry name" value="Polysaccharide_Lyase_9"/>
</dbReference>
<dbReference type="EMBL" id="JACHJR010000001">
    <property type="protein sequence ID" value="MBB4946993.1"/>
    <property type="molecule type" value="Genomic_DNA"/>
</dbReference>
<dbReference type="AlphaFoldDB" id="A0A7W7WHC2"/>